<evidence type="ECO:0000313" key="3">
    <source>
        <dbReference type="Proteomes" id="UP001055439"/>
    </source>
</evidence>
<protein>
    <submittedName>
        <fullName evidence="2">Gibberellin 2-beta-dioxygenase</fullName>
    </submittedName>
</protein>
<dbReference type="Proteomes" id="UP001055439">
    <property type="component" value="Chromosome 5"/>
</dbReference>
<organism evidence="2 3">
    <name type="scientific">Musa troglodytarum</name>
    <name type="common">fe'i banana</name>
    <dbReference type="NCBI Taxonomy" id="320322"/>
    <lineage>
        <taxon>Eukaryota</taxon>
        <taxon>Viridiplantae</taxon>
        <taxon>Streptophyta</taxon>
        <taxon>Embryophyta</taxon>
        <taxon>Tracheophyta</taxon>
        <taxon>Spermatophyta</taxon>
        <taxon>Magnoliopsida</taxon>
        <taxon>Liliopsida</taxon>
        <taxon>Zingiberales</taxon>
        <taxon>Musaceae</taxon>
        <taxon>Musa</taxon>
    </lineage>
</organism>
<feature type="domain" description="Isopenicillin N synthase-like Fe(2+) 2OG dioxygenase" evidence="1">
    <location>
        <begin position="107"/>
        <end position="142"/>
    </location>
</feature>
<dbReference type="Pfam" id="PF03171">
    <property type="entry name" value="2OG-FeII_Oxy"/>
    <property type="match status" value="1"/>
</dbReference>
<dbReference type="InterPro" id="IPR050231">
    <property type="entry name" value="Iron_ascorbate_oxido_reductase"/>
</dbReference>
<dbReference type="SUPFAM" id="SSF51197">
    <property type="entry name" value="Clavaminate synthase-like"/>
    <property type="match status" value="1"/>
</dbReference>
<gene>
    <name evidence="2" type="ORF">MUK42_14692</name>
</gene>
<evidence type="ECO:0000259" key="1">
    <source>
        <dbReference type="Pfam" id="PF03171"/>
    </source>
</evidence>
<reference evidence="2" key="1">
    <citation type="submission" date="2022-05" db="EMBL/GenBank/DDBJ databases">
        <title>The Musa troglodytarum L. genome provides insights into the mechanism of non-climacteric behaviour and enrichment of carotenoids.</title>
        <authorList>
            <person name="Wang J."/>
        </authorList>
    </citation>
    <scope>NUCLEOTIDE SEQUENCE</scope>
    <source>
        <tissue evidence="2">Leaf</tissue>
    </source>
</reference>
<dbReference type="InterPro" id="IPR044861">
    <property type="entry name" value="IPNS-like_FE2OG_OXY"/>
</dbReference>
<dbReference type="AlphaFoldDB" id="A0A9E7G3F4"/>
<dbReference type="PANTHER" id="PTHR47990">
    <property type="entry name" value="2-OXOGLUTARATE (2OG) AND FE(II)-DEPENDENT OXYGENASE SUPERFAMILY PROTEIN-RELATED"/>
    <property type="match status" value="1"/>
</dbReference>
<dbReference type="Gene3D" id="2.60.120.330">
    <property type="entry name" value="B-lactam Antibiotic, Isopenicillin N Synthase, Chain"/>
    <property type="match status" value="2"/>
</dbReference>
<proteinExistence type="predicted"/>
<dbReference type="EMBL" id="CP097507">
    <property type="protein sequence ID" value="URE06960.1"/>
    <property type="molecule type" value="Genomic_DNA"/>
</dbReference>
<dbReference type="InterPro" id="IPR027443">
    <property type="entry name" value="IPNS-like_sf"/>
</dbReference>
<sequence length="223" mass="25406">MWREQIKLFELPFEKKARSTLLNDSYRWGTPTATSLQQFSWSEAFHVPIAKISEKGSCHGEFSSLRDAMEKLAAAMSELATTLAGALAESLGYDSWGFPESCNKSTCFLRLNHYPPCPFSSDIFGLMPHTDSDFLTILNQDQAWSNDVYKSVEHKVMINSKRDRYSIAYFLCPSYESTIGSCKKPSIYKDFTFGEYRKQVQEDVKTTGQKIGLPRFLLQNISL</sequence>
<evidence type="ECO:0000313" key="2">
    <source>
        <dbReference type="EMBL" id="URE06960.1"/>
    </source>
</evidence>
<keyword evidence="3" id="KW-1185">Reference proteome</keyword>
<name>A0A9E7G3F4_9LILI</name>
<dbReference type="OrthoDB" id="288590at2759"/>
<accession>A0A9E7G3F4</accession>